<protein>
    <submittedName>
        <fullName evidence="1">Uncharacterized protein</fullName>
    </submittedName>
</protein>
<dbReference type="RefSeq" id="WP_011938400.1">
    <property type="nucleotide sequence ID" value="NC_009483.1"/>
</dbReference>
<dbReference type="EMBL" id="CP000698">
    <property type="protein sequence ID" value="ABQ25685.1"/>
    <property type="molecule type" value="Genomic_DNA"/>
</dbReference>
<dbReference type="STRING" id="351605.Gura_1486"/>
<reference evidence="1 2" key="1">
    <citation type="submission" date="2007-05" db="EMBL/GenBank/DDBJ databases">
        <title>Complete sequence of Geobacter uraniireducens Rf4.</title>
        <authorList>
            <consortium name="US DOE Joint Genome Institute"/>
            <person name="Copeland A."/>
            <person name="Lucas S."/>
            <person name="Lapidus A."/>
            <person name="Barry K."/>
            <person name="Detter J.C."/>
            <person name="Glavina del Rio T."/>
            <person name="Hammon N."/>
            <person name="Israni S."/>
            <person name="Dalin E."/>
            <person name="Tice H."/>
            <person name="Pitluck S."/>
            <person name="Chertkov O."/>
            <person name="Brettin T."/>
            <person name="Bruce D."/>
            <person name="Han C."/>
            <person name="Schmutz J."/>
            <person name="Larimer F."/>
            <person name="Land M."/>
            <person name="Hauser L."/>
            <person name="Kyrpides N."/>
            <person name="Mikhailova N."/>
            <person name="Shelobolina E."/>
            <person name="Aklujkar M."/>
            <person name="Lovley D."/>
            <person name="Richardson P."/>
        </authorList>
    </citation>
    <scope>NUCLEOTIDE SEQUENCE [LARGE SCALE GENOMIC DNA]</scope>
    <source>
        <strain evidence="1 2">Rf4</strain>
    </source>
</reference>
<gene>
    <name evidence="1" type="ordered locus">Gura_1486</name>
</gene>
<dbReference type="InterPro" id="IPR045750">
    <property type="entry name" value="DUF6178"/>
</dbReference>
<dbReference type="HOGENOM" id="CLU_033811_1_0_7"/>
<proteinExistence type="predicted"/>
<evidence type="ECO:0000313" key="1">
    <source>
        <dbReference type="EMBL" id="ABQ25685.1"/>
    </source>
</evidence>
<organism evidence="1 2">
    <name type="scientific">Geotalea uraniireducens (strain Rf4)</name>
    <name type="common">Geobacter uraniireducens</name>
    <dbReference type="NCBI Taxonomy" id="351605"/>
    <lineage>
        <taxon>Bacteria</taxon>
        <taxon>Pseudomonadati</taxon>
        <taxon>Thermodesulfobacteriota</taxon>
        <taxon>Desulfuromonadia</taxon>
        <taxon>Geobacterales</taxon>
        <taxon>Geobacteraceae</taxon>
        <taxon>Geotalea</taxon>
    </lineage>
</organism>
<dbReference type="KEGG" id="gur:Gura_1486"/>
<sequence length="425" mass="47839">MKKTEKDGASVLTLVKGGRTSAHTFVNLPLAEKTHYLKGLRAKERMDLLIGDPEGKILVRSMEPQEFFWLFKDIGETDALELLQLASPEQCIFLLDMELWSKWSFSADKAVEWLGYLLEGGDDRISELLPQLDFELLQLLFSKELIVGGGVGDMSNDEERLADWDHSFDDMFMLTFKNPKHSQVMGRFVECICRIDNALYVALMEGVKNDIDLELEDACYHFRGGRLADLGFPPLDEALSLYARLKPATFALLGEKEHLPTGSVTTLPVPVGDDTSLLLKALALAGSDELSMELNYLINSALVADETAFSDSEAMHQVAQRVYGYLNIALEYLCEGNVKKAGEVLTGEYLKRLFQLGYSLLLGIKTRAEKLESENYAANKLLMGLKNKRPRFYRGLDSDKADGYREFMSMDDVARVEEFLRHLEG</sequence>
<evidence type="ECO:0000313" key="2">
    <source>
        <dbReference type="Proteomes" id="UP000006695"/>
    </source>
</evidence>
<keyword evidence="2" id="KW-1185">Reference proteome</keyword>
<dbReference type="Proteomes" id="UP000006695">
    <property type="component" value="Chromosome"/>
</dbReference>
<accession>A5GE30</accession>
<dbReference type="AlphaFoldDB" id="A5GE30"/>
<dbReference type="Pfam" id="PF19676">
    <property type="entry name" value="DUF6178"/>
    <property type="match status" value="1"/>
</dbReference>
<name>A5GE30_GEOUR</name>